<proteinExistence type="predicted"/>
<evidence type="ECO:0000313" key="2">
    <source>
        <dbReference type="Proteomes" id="UP000054826"/>
    </source>
</evidence>
<accession>A0A0V1GPA0</accession>
<dbReference type="EMBL" id="JYDV01001188">
    <property type="protein sequence ID" value="KRZ00070.1"/>
    <property type="molecule type" value="Genomic_DNA"/>
</dbReference>
<protein>
    <submittedName>
        <fullName evidence="1">Uncharacterized protein</fullName>
    </submittedName>
</protein>
<comment type="caution">
    <text evidence="1">The sequence shown here is derived from an EMBL/GenBank/DDBJ whole genome shotgun (WGS) entry which is preliminary data.</text>
</comment>
<gene>
    <name evidence="1" type="ORF">T4C_11625</name>
</gene>
<reference evidence="1 2" key="1">
    <citation type="submission" date="2015-01" db="EMBL/GenBank/DDBJ databases">
        <title>Evolution of Trichinella species and genotypes.</title>
        <authorList>
            <person name="Korhonen P.K."/>
            <person name="Edoardo P."/>
            <person name="Giuseppe L.R."/>
            <person name="Gasser R.B."/>
        </authorList>
    </citation>
    <scope>NUCLEOTIDE SEQUENCE [LARGE SCALE GENOMIC DNA]</scope>
    <source>
        <strain evidence="1">ISS176</strain>
    </source>
</reference>
<dbReference type="AlphaFoldDB" id="A0A0V1GPA0"/>
<organism evidence="1 2">
    <name type="scientific">Trichinella pseudospiralis</name>
    <name type="common">Parasitic roundworm</name>
    <dbReference type="NCBI Taxonomy" id="6337"/>
    <lineage>
        <taxon>Eukaryota</taxon>
        <taxon>Metazoa</taxon>
        <taxon>Ecdysozoa</taxon>
        <taxon>Nematoda</taxon>
        <taxon>Enoplea</taxon>
        <taxon>Dorylaimia</taxon>
        <taxon>Trichinellida</taxon>
        <taxon>Trichinellidae</taxon>
        <taxon>Trichinella</taxon>
    </lineage>
</organism>
<dbReference type="Proteomes" id="UP000054826">
    <property type="component" value="Unassembled WGS sequence"/>
</dbReference>
<sequence length="43" mass="5064">MEWRSEVRISLRSSLAEKNPHCACENCKNVGCDEETFKRKKHL</sequence>
<evidence type="ECO:0000313" key="1">
    <source>
        <dbReference type="EMBL" id="KRZ00070.1"/>
    </source>
</evidence>
<name>A0A0V1GPA0_TRIPS</name>